<reference evidence="2 3" key="1">
    <citation type="submission" date="2021-04" db="EMBL/GenBank/DDBJ databases">
        <authorList>
            <consortium name="Wellcome Sanger Institute Data Sharing"/>
        </authorList>
    </citation>
    <scope>NUCLEOTIDE SEQUENCE [LARGE SCALE GENOMIC DNA]</scope>
</reference>
<organism evidence="2 3">
    <name type="scientific">Anabas testudineus</name>
    <name type="common">Climbing perch</name>
    <name type="synonym">Anthias testudineus</name>
    <dbReference type="NCBI Taxonomy" id="64144"/>
    <lineage>
        <taxon>Eukaryota</taxon>
        <taxon>Metazoa</taxon>
        <taxon>Chordata</taxon>
        <taxon>Craniata</taxon>
        <taxon>Vertebrata</taxon>
        <taxon>Euteleostomi</taxon>
        <taxon>Actinopterygii</taxon>
        <taxon>Neopterygii</taxon>
        <taxon>Teleostei</taxon>
        <taxon>Neoteleostei</taxon>
        <taxon>Acanthomorphata</taxon>
        <taxon>Anabantaria</taxon>
        <taxon>Anabantiformes</taxon>
        <taxon>Anabantoidei</taxon>
        <taxon>Anabantidae</taxon>
        <taxon>Anabas</taxon>
    </lineage>
</organism>
<protein>
    <submittedName>
        <fullName evidence="2">Uncharacterized protein</fullName>
    </submittedName>
</protein>
<evidence type="ECO:0000256" key="1">
    <source>
        <dbReference type="SAM" id="SignalP"/>
    </source>
</evidence>
<evidence type="ECO:0000313" key="3">
    <source>
        <dbReference type="Proteomes" id="UP000265040"/>
    </source>
</evidence>
<evidence type="ECO:0000313" key="2">
    <source>
        <dbReference type="Ensembl" id="ENSATEP00000072865.1"/>
    </source>
</evidence>
<dbReference type="Ensembl" id="ENSATET00000078153.1">
    <property type="protein sequence ID" value="ENSATEP00000072865.1"/>
    <property type="gene ID" value="ENSATEG00000006043.3"/>
</dbReference>
<accession>A0AAQ6I9H3</accession>
<dbReference type="AlphaFoldDB" id="A0AAQ6I9H3"/>
<keyword evidence="3" id="KW-1185">Reference proteome</keyword>
<name>A0AAQ6I9H3_ANATE</name>
<feature type="chain" id="PRO_5043972354" evidence="1">
    <location>
        <begin position="19"/>
        <end position="187"/>
    </location>
</feature>
<dbReference type="Proteomes" id="UP000265040">
    <property type="component" value="Chromosome 10"/>
</dbReference>
<reference evidence="2" key="2">
    <citation type="submission" date="2025-08" db="UniProtKB">
        <authorList>
            <consortium name="Ensembl"/>
        </authorList>
    </citation>
    <scope>IDENTIFICATION</scope>
</reference>
<reference evidence="2" key="3">
    <citation type="submission" date="2025-09" db="UniProtKB">
        <authorList>
            <consortium name="Ensembl"/>
        </authorList>
    </citation>
    <scope>IDENTIFICATION</scope>
</reference>
<proteinExistence type="predicted"/>
<keyword evidence="1" id="KW-0732">Signal</keyword>
<feature type="signal peptide" evidence="1">
    <location>
        <begin position="1"/>
        <end position="18"/>
    </location>
</feature>
<gene>
    <name evidence="2" type="primary">GM2A</name>
</gene>
<sequence length="187" mass="20280">MWLIAVLLLPDIVLPLSCFHVKGRVCVKSTHTFVFSNCTHGKVVLETFDLYAETHPSSYTGPLIGAESTCASLLSTQVRCWMMCVSLSAAGTGDALWIQRSPSAAPCWTTAHSGAGRGNYTGGWLQTLSAPLHCQVLTHSSAEAIPALGSFLELEKGTNEGFSLLLKDHDLQQYFPDVLALEREELL</sequence>